<reference evidence="2 3" key="1">
    <citation type="submission" date="2020-12" db="EMBL/GenBank/DDBJ databases">
        <title>Metabolic potential, ecology and presence of endohyphal bacteria is reflected in genomic diversity of Mucoromycotina.</title>
        <authorList>
            <person name="Muszewska A."/>
            <person name="Okrasinska A."/>
            <person name="Steczkiewicz K."/>
            <person name="Drgas O."/>
            <person name="Orlowska M."/>
            <person name="Perlinska-Lenart U."/>
            <person name="Aleksandrzak-Piekarczyk T."/>
            <person name="Szatraj K."/>
            <person name="Zielenkiewicz U."/>
            <person name="Pilsyk S."/>
            <person name="Malc E."/>
            <person name="Mieczkowski P."/>
            <person name="Kruszewska J.S."/>
            <person name="Biernat P."/>
            <person name="Pawlowska J."/>
        </authorList>
    </citation>
    <scope>NUCLEOTIDE SEQUENCE [LARGE SCALE GENOMIC DNA]</scope>
    <source>
        <strain evidence="2 3">CBS 142.35</strain>
    </source>
</reference>
<feature type="region of interest" description="Disordered" evidence="1">
    <location>
        <begin position="99"/>
        <end position="120"/>
    </location>
</feature>
<evidence type="ECO:0000313" key="2">
    <source>
        <dbReference type="EMBL" id="KAG2218777.1"/>
    </source>
</evidence>
<organism evidence="2 3">
    <name type="scientific">Circinella minor</name>
    <dbReference type="NCBI Taxonomy" id="1195481"/>
    <lineage>
        <taxon>Eukaryota</taxon>
        <taxon>Fungi</taxon>
        <taxon>Fungi incertae sedis</taxon>
        <taxon>Mucoromycota</taxon>
        <taxon>Mucoromycotina</taxon>
        <taxon>Mucoromycetes</taxon>
        <taxon>Mucorales</taxon>
        <taxon>Lichtheimiaceae</taxon>
        <taxon>Circinella</taxon>
    </lineage>
</organism>
<proteinExistence type="predicted"/>
<sequence>MDDNLSKDHVVQLRIVDELEYPVTTMYSSCAIELKFIVNASRFPLFTLVLRAGSSQMQAAIATTATTASGVFPDSAVRGAPSNGAFWGARFAGVGFGGSRNGSGGGAQNEDEDDPTDVDW</sequence>
<protein>
    <submittedName>
        <fullName evidence="2">Uncharacterized protein</fullName>
    </submittedName>
</protein>
<evidence type="ECO:0000256" key="1">
    <source>
        <dbReference type="SAM" id="MobiDB-lite"/>
    </source>
</evidence>
<dbReference type="Proteomes" id="UP000646827">
    <property type="component" value="Unassembled WGS sequence"/>
</dbReference>
<name>A0A8H7RWY8_9FUNG</name>
<feature type="compositionally biased region" description="Acidic residues" evidence="1">
    <location>
        <begin position="109"/>
        <end position="120"/>
    </location>
</feature>
<gene>
    <name evidence="2" type="ORF">INT45_012997</name>
</gene>
<evidence type="ECO:0000313" key="3">
    <source>
        <dbReference type="Proteomes" id="UP000646827"/>
    </source>
</evidence>
<keyword evidence="3" id="KW-1185">Reference proteome</keyword>
<dbReference type="EMBL" id="JAEPRB010000211">
    <property type="protein sequence ID" value="KAG2218777.1"/>
    <property type="molecule type" value="Genomic_DNA"/>
</dbReference>
<dbReference type="AlphaFoldDB" id="A0A8H7RWY8"/>
<comment type="caution">
    <text evidence="2">The sequence shown here is derived from an EMBL/GenBank/DDBJ whole genome shotgun (WGS) entry which is preliminary data.</text>
</comment>
<accession>A0A8H7RWY8</accession>